<evidence type="ECO:0000313" key="8">
    <source>
        <dbReference type="EMBL" id="HGW90933.1"/>
    </source>
</evidence>
<keyword evidence="3" id="KW-0479">Metal-binding</keyword>
<dbReference type="NCBIfam" id="NF004885">
    <property type="entry name" value="PRK06246.1"/>
    <property type="match status" value="1"/>
</dbReference>
<organism evidence="8">
    <name type="scientific">candidate division WOR-3 bacterium</name>
    <dbReference type="NCBI Taxonomy" id="2052148"/>
    <lineage>
        <taxon>Bacteria</taxon>
        <taxon>Bacteria division WOR-3</taxon>
    </lineage>
</organism>
<dbReference type="GO" id="GO:0051539">
    <property type="term" value="F:4 iron, 4 sulfur cluster binding"/>
    <property type="evidence" value="ECO:0007669"/>
    <property type="project" value="UniProtKB-KW"/>
</dbReference>
<dbReference type="PANTHER" id="PTHR30389">
    <property type="entry name" value="FUMARATE HYDRATASE-RELATED"/>
    <property type="match status" value="1"/>
</dbReference>
<gene>
    <name evidence="8" type="ORF">ENV67_00115</name>
</gene>
<dbReference type="InterPro" id="IPR051208">
    <property type="entry name" value="Class-I_Fumarase/Tartrate_DH"/>
</dbReference>
<evidence type="ECO:0000259" key="7">
    <source>
        <dbReference type="Pfam" id="PF05681"/>
    </source>
</evidence>
<keyword evidence="4" id="KW-0408">Iron</keyword>
<protein>
    <submittedName>
        <fullName evidence="8">Fumarate hydratase</fullName>
        <ecNumber evidence="8">4.2.1.2</ecNumber>
    </submittedName>
</protein>
<dbReference type="InterPro" id="IPR004646">
    <property type="entry name" value="Fe-S_hydro-lyase_TtdA-typ_cat"/>
</dbReference>
<dbReference type="GO" id="GO:0046872">
    <property type="term" value="F:metal ion binding"/>
    <property type="evidence" value="ECO:0007669"/>
    <property type="project" value="UniProtKB-KW"/>
</dbReference>
<dbReference type="NCBIfam" id="TIGR00722">
    <property type="entry name" value="ttdA_fumA_fumB"/>
    <property type="match status" value="1"/>
</dbReference>
<dbReference type="EMBL" id="DTHG01000001">
    <property type="protein sequence ID" value="HGW90933.1"/>
    <property type="molecule type" value="Genomic_DNA"/>
</dbReference>
<comment type="caution">
    <text evidence="8">The sequence shown here is derived from an EMBL/GenBank/DDBJ whole genome shotgun (WGS) entry which is preliminary data.</text>
</comment>
<accession>A0A7C4U5Z8</accession>
<dbReference type="GO" id="GO:0004333">
    <property type="term" value="F:fumarate hydratase activity"/>
    <property type="evidence" value="ECO:0007669"/>
    <property type="project" value="UniProtKB-EC"/>
</dbReference>
<evidence type="ECO:0000256" key="1">
    <source>
        <dbReference type="ARBA" id="ARBA00008876"/>
    </source>
</evidence>
<keyword evidence="5" id="KW-0411">Iron-sulfur</keyword>
<feature type="domain" description="Fe-S hydro-lyase tartrate dehydratase alpha-type catalytic" evidence="7">
    <location>
        <begin position="11"/>
        <end position="279"/>
    </location>
</feature>
<evidence type="ECO:0000256" key="2">
    <source>
        <dbReference type="ARBA" id="ARBA00022485"/>
    </source>
</evidence>
<evidence type="ECO:0000256" key="4">
    <source>
        <dbReference type="ARBA" id="ARBA00023004"/>
    </source>
</evidence>
<keyword evidence="2" id="KW-0004">4Fe-4S</keyword>
<dbReference type="Pfam" id="PF05681">
    <property type="entry name" value="Fumerase"/>
    <property type="match status" value="1"/>
</dbReference>
<proteinExistence type="inferred from homology"/>
<keyword evidence="6 8" id="KW-0456">Lyase</keyword>
<evidence type="ECO:0000256" key="5">
    <source>
        <dbReference type="ARBA" id="ARBA00023014"/>
    </source>
</evidence>
<dbReference type="PANTHER" id="PTHR30389:SF17">
    <property type="entry name" value="L(+)-TARTRATE DEHYDRATASE SUBUNIT ALPHA-RELATED"/>
    <property type="match status" value="1"/>
</dbReference>
<evidence type="ECO:0000256" key="3">
    <source>
        <dbReference type="ARBA" id="ARBA00022723"/>
    </source>
</evidence>
<evidence type="ECO:0000256" key="6">
    <source>
        <dbReference type="ARBA" id="ARBA00023239"/>
    </source>
</evidence>
<comment type="similarity">
    <text evidence="1">Belongs to the class-I fumarase family.</text>
</comment>
<dbReference type="EC" id="4.2.1.2" evidence="8"/>
<sequence length="281" mass="31592">MREIEYDLIVEKVKEICMDANYNEPDDVIERMKEFIKKEESDVAKNILNVLIENYRIAKEEKIPVCQDTGFAFFIVEVGEDVKIKNGRIRDAIFEGVRKGYKEGYLRKSIVNDPVFLRKNTGDNTPPVIHFEPVQGDRIKIKFAPKGGGSENMSEVRMLVPSDGVEGIKRFVIERVQKSGGNPCPPVIVGVGIGGTFDYVAYLAKKALFRKIGEHNPDERYAKLEDELLDEINKLGVGPMGLGGRTTALAVHIEYFPCHIASMPVAVNMQCHAARHKEIEI</sequence>
<dbReference type="AlphaFoldDB" id="A0A7C4U5Z8"/>
<name>A0A7C4U5Z8_UNCW3</name>
<reference evidence="8" key="1">
    <citation type="journal article" date="2020" name="mSystems">
        <title>Genome- and Community-Level Interaction Insights into Carbon Utilization and Element Cycling Functions of Hydrothermarchaeota in Hydrothermal Sediment.</title>
        <authorList>
            <person name="Zhou Z."/>
            <person name="Liu Y."/>
            <person name="Xu W."/>
            <person name="Pan J."/>
            <person name="Luo Z.H."/>
            <person name="Li M."/>
        </authorList>
    </citation>
    <scope>NUCLEOTIDE SEQUENCE [LARGE SCALE GENOMIC DNA]</scope>
    <source>
        <strain evidence="8">SpSt-780</strain>
    </source>
</reference>